<name>A0AAV7PCB1_PLEWA</name>
<feature type="compositionally biased region" description="Basic and acidic residues" evidence="1">
    <location>
        <begin position="1"/>
        <end position="17"/>
    </location>
</feature>
<reference evidence="2" key="1">
    <citation type="journal article" date="2022" name="bioRxiv">
        <title>Sequencing and chromosome-scale assembly of the giantPleurodeles waltlgenome.</title>
        <authorList>
            <person name="Brown T."/>
            <person name="Elewa A."/>
            <person name="Iarovenko S."/>
            <person name="Subramanian E."/>
            <person name="Araus A.J."/>
            <person name="Petzold A."/>
            <person name="Susuki M."/>
            <person name="Suzuki K.-i.T."/>
            <person name="Hayashi T."/>
            <person name="Toyoda A."/>
            <person name="Oliveira C."/>
            <person name="Osipova E."/>
            <person name="Leigh N.D."/>
            <person name="Simon A."/>
            <person name="Yun M.H."/>
        </authorList>
    </citation>
    <scope>NUCLEOTIDE SEQUENCE</scope>
    <source>
        <strain evidence="2">20211129_DDA</strain>
        <tissue evidence="2">Liver</tissue>
    </source>
</reference>
<protein>
    <submittedName>
        <fullName evidence="2">Uncharacterized protein</fullName>
    </submittedName>
</protein>
<feature type="region of interest" description="Disordered" evidence="1">
    <location>
        <begin position="1"/>
        <end position="94"/>
    </location>
</feature>
<accession>A0AAV7PCB1</accession>
<evidence type="ECO:0000313" key="2">
    <source>
        <dbReference type="EMBL" id="KAJ1124720.1"/>
    </source>
</evidence>
<comment type="caution">
    <text evidence="2">The sequence shown here is derived from an EMBL/GenBank/DDBJ whole genome shotgun (WGS) entry which is preliminary data.</text>
</comment>
<sequence length="116" mass="12784">MRRSLEVQRVADQKTTEEPGTPGFPKKQPIQKQRKGPETRSETTTSQEGGAESGGLEDDRRTGNSGVPEEAADPETKERTGDTLGDRHVPGGAWLRKAERFIQFTTAVIHEPRDAD</sequence>
<evidence type="ECO:0000313" key="3">
    <source>
        <dbReference type="Proteomes" id="UP001066276"/>
    </source>
</evidence>
<dbReference type="AlphaFoldDB" id="A0AAV7PCB1"/>
<gene>
    <name evidence="2" type="ORF">NDU88_003169</name>
</gene>
<organism evidence="2 3">
    <name type="scientific">Pleurodeles waltl</name>
    <name type="common">Iberian ribbed newt</name>
    <dbReference type="NCBI Taxonomy" id="8319"/>
    <lineage>
        <taxon>Eukaryota</taxon>
        <taxon>Metazoa</taxon>
        <taxon>Chordata</taxon>
        <taxon>Craniata</taxon>
        <taxon>Vertebrata</taxon>
        <taxon>Euteleostomi</taxon>
        <taxon>Amphibia</taxon>
        <taxon>Batrachia</taxon>
        <taxon>Caudata</taxon>
        <taxon>Salamandroidea</taxon>
        <taxon>Salamandridae</taxon>
        <taxon>Pleurodelinae</taxon>
        <taxon>Pleurodeles</taxon>
    </lineage>
</organism>
<keyword evidence="3" id="KW-1185">Reference proteome</keyword>
<dbReference type="Proteomes" id="UP001066276">
    <property type="component" value="Chromosome 7"/>
</dbReference>
<dbReference type="EMBL" id="JANPWB010000011">
    <property type="protein sequence ID" value="KAJ1124720.1"/>
    <property type="molecule type" value="Genomic_DNA"/>
</dbReference>
<proteinExistence type="predicted"/>
<feature type="compositionally biased region" description="Basic and acidic residues" evidence="1">
    <location>
        <begin position="74"/>
        <end position="89"/>
    </location>
</feature>
<evidence type="ECO:0000256" key="1">
    <source>
        <dbReference type="SAM" id="MobiDB-lite"/>
    </source>
</evidence>